<dbReference type="Pfam" id="PF05910">
    <property type="entry name" value="DUF868"/>
    <property type="match status" value="1"/>
</dbReference>
<name>A0A9Q0FL04_9ROSI</name>
<proteinExistence type="predicted"/>
<gene>
    <name evidence="2" type="ORF">Tsubulata_016410</name>
</gene>
<dbReference type="PANTHER" id="PTHR31972:SF54">
    <property type="entry name" value="KINESIN-LIKE PROTEIN (DUF868)"/>
    <property type="match status" value="1"/>
</dbReference>
<comment type="caution">
    <text evidence="2">The sequence shown here is derived from an EMBL/GenBank/DDBJ whole genome shotgun (WGS) entry which is preliminary data.</text>
</comment>
<dbReference type="InterPro" id="IPR008586">
    <property type="entry name" value="DUF868_pln"/>
</dbReference>
<dbReference type="AlphaFoldDB" id="A0A9Q0FL04"/>
<sequence length="307" mass="34646">MFNRFPGAELAEKQNEDPSTSKAPNSSVTFIYEANVVGLSRNVTITWSKNVMNYSLVISVENPSDESQYYTCKIDLKAWQFWGKKGLKSFDVDGKRVDVYWDFRQAKFSSNPEPSSDYYVAMVYEEEVVLLIGDLEKDAFKRIKKRPSVVDPVLLCKKENVYGKRSFCTKAMLHNGRAEHDVAIEFSLSGLGDPEMWISVDGYEVIHVMNLHWRFRGNENVTFNDVVVEIFWDVHDWVYNSNSTPAAPAHGLFILKPVTPESCDDNAAVAAADGSCSTSTGGDSCDTPRETPSAPDFFHVIYAWKIE</sequence>
<evidence type="ECO:0000313" key="3">
    <source>
        <dbReference type="Proteomes" id="UP001141552"/>
    </source>
</evidence>
<keyword evidence="3" id="KW-1185">Reference proteome</keyword>
<evidence type="ECO:0000313" key="2">
    <source>
        <dbReference type="EMBL" id="KAJ4833418.1"/>
    </source>
</evidence>
<feature type="region of interest" description="Disordered" evidence="1">
    <location>
        <begin position="1"/>
        <end position="23"/>
    </location>
</feature>
<organism evidence="2 3">
    <name type="scientific">Turnera subulata</name>
    <dbReference type="NCBI Taxonomy" id="218843"/>
    <lineage>
        <taxon>Eukaryota</taxon>
        <taxon>Viridiplantae</taxon>
        <taxon>Streptophyta</taxon>
        <taxon>Embryophyta</taxon>
        <taxon>Tracheophyta</taxon>
        <taxon>Spermatophyta</taxon>
        <taxon>Magnoliopsida</taxon>
        <taxon>eudicotyledons</taxon>
        <taxon>Gunneridae</taxon>
        <taxon>Pentapetalae</taxon>
        <taxon>rosids</taxon>
        <taxon>fabids</taxon>
        <taxon>Malpighiales</taxon>
        <taxon>Passifloraceae</taxon>
        <taxon>Turnera</taxon>
    </lineage>
</organism>
<accession>A0A9Q0FL04</accession>
<evidence type="ECO:0008006" key="4">
    <source>
        <dbReference type="Google" id="ProtNLM"/>
    </source>
</evidence>
<protein>
    <recommendedName>
        <fullName evidence="4">DUF868 domain-containing protein</fullName>
    </recommendedName>
</protein>
<dbReference type="PANTHER" id="PTHR31972">
    <property type="entry name" value="EXPRESSED PROTEIN"/>
    <property type="match status" value="1"/>
</dbReference>
<reference evidence="2" key="2">
    <citation type="journal article" date="2023" name="Plants (Basel)">
        <title>Annotation of the Turnera subulata (Passifloraceae) Draft Genome Reveals the S-Locus Evolved after the Divergence of Turneroideae from Passifloroideae in a Stepwise Manner.</title>
        <authorList>
            <person name="Henning P.M."/>
            <person name="Roalson E.H."/>
            <person name="Mir W."/>
            <person name="McCubbin A.G."/>
            <person name="Shore J.S."/>
        </authorList>
    </citation>
    <scope>NUCLEOTIDE SEQUENCE</scope>
    <source>
        <strain evidence="2">F60SS</strain>
    </source>
</reference>
<evidence type="ECO:0000256" key="1">
    <source>
        <dbReference type="SAM" id="MobiDB-lite"/>
    </source>
</evidence>
<dbReference type="OrthoDB" id="731074at2759"/>
<dbReference type="EMBL" id="JAKUCV010004954">
    <property type="protein sequence ID" value="KAJ4833418.1"/>
    <property type="molecule type" value="Genomic_DNA"/>
</dbReference>
<reference evidence="2" key="1">
    <citation type="submission" date="2022-02" db="EMBL/GenBank/DDBJ databases">
        <authorList>
            <person name="Henning P.M."/>
            <person name="McCubbin A.G."/>
            <person name="Shore J.S."/>
        </authorList>
    </citation>
    <scope>NUCLEOTIDE SEQUENCE</scope>
    <source>
        <strain evidence="2">F60SS</strain>
        <tissue evidence="2">Leaves</tissue>
    </source>
</reference>
<dbReference type="Proteomes" id="UP001141552">
    <property type="component" value="Unassembled WGS sequence"/>
</dbReference>